<proteinExistence type="predicted"/>
<accession>A0A447U070</accession>
<protein>
    <submittedName>
        <fullName evidence="2">Putative cytoplasmic protein</fullName>
    </submittedName>
</protein>
<keyword evidence="1" id="KW-1133">Transmembrane helix</keyword>
<sequence length="76" mass="8602">MKQRRNIQVGNLLLIFMTSIFCFNVLHDNFHLMEHFPTPPVALQWLLLHSAPEALRYLQVVDPKRGDGCGNAVSAA</sequence>
<keyword evidence="1" id="KW-0812">Transmembrane</keyword>
<dbReference type="EMBL" id="LR134190">
    <property type="protein sequence ID" value="VEB57388.1"/>
    <property type="molecule type" value="Genomic_DNA"/>
</dbReference>
<reference evidence="2 3" key="1">
    <citation type="submission" date="2018-12" db="EMBL/GenBank/DDBJ databases">
        <authorList>
            <consortium name="Pathogen Informatics"/>
        </authorList>
    </citation>
    <scope>NUCLEOTIDE SEQUENCE [LARGE SCALE GENOMIC DNA]</scope>
    <source>
        <strain evidence="2 3">NCTC6754</strain>
    </source>
</reference>
<evidence type="ECO:0000313" key="2">
    <source>
        <dbReference type="EMBL" id="VEB57388.1"/>
    </source>
</evidence>
<gene>
    <name evidence="2" type="ORF">NCTC6754_04863</name>
</gene>
<dbReference type="AlphaFoldDB" id="A0A447U070"/>
<feature type="transmembrane region" description="Helical" evidence="1">
    <location>
        <begin position="7"/>
        <end position="26"/>
    </location>
</feature>
<name>A0A447U070_SALET</name>
<dbReference type="Proteomes" id="UP000269208">
    <property type="component" value="Chromosome"/>
</dbReference>
<keyword evidence="1" id="KW-0472">Membrane</keyword>
<organism evidence="2 3">
    <name type="scientific">Salmonella enterica I</name>
    <dbReference type="NCBI Taxonomy" id="59201"/>
    <lineage>
        <taxon>Bacteria</taxon>
        <taxon>Pseudomonadati</taxon>
        <taxon>Pseudomonadota</taxon>
        <taxon>Gammaproteobacteria</taxon>
        <taxon>Enterobacterales</taxon>
        <taxon>Enterobacteriaceae</taxon>
        <taxon>Salmonella</taxon>
    </lineage>
</organism>
<evidence type="ECO:0000256" key="1">
    <source>
        <dbReference type="SAM" id="Phobius"/>
    </source>
</evidence>
<evidence type="ECO:0000313" key="3">
    <source>
        <dbReference type="Proteomes" id="UP000269208"/>
    </source>
</evidence>